<evidence type="ECO:0000313" key="4">
    <source>
        <dbReference type="Proteomes" id="UP001054945"/>
    </source>
</evidence>
<reference evidence="3 4" key="1">
    <citation type="submission" date="2021-06" db="EMBL/GenBank/DDBJ databases">
        <title>Caerostris extrusa draft genome.</title>
        <authorList>
            <person name="Kono N."/>
            <person name="Arakawa K."/>
        </authorList>
    </citation>
    <scope>NUCLEOTIDE SEQUENCE [LARGE SCALE GENOMIC DNA]</scope>
</reference>
<dbReference type="InterPro" id="IPR001254">
    <property type="entry name" value="Trypsin_dom"/>
</dbReference>
<accession>A0AAV4U9Q6</accession>
<dbReference type="PANTHER" id="PTHR24258:SF143">
    <property type="match status" value="1"/>
</dbReference>
<dbReference type="Gene3D" id="2.40.10.10">
    <property type="entry name" value="Trypsin-like serine proteases"/>
    <property type="match status" value="1"/>
</dbReference>
<feature type="compositionally biased region" description="Polar residues" evidence="1">
    <location>
        <begin position="159"/>
        <end position="172"/>
    </location>
</feature>
<dbReference type="InterPro" id="IPR043504">
    <property type="entry name" value="Peptidase_S1_PA_chymotrypsin"/>
</dbReference>
<sequence>MTEGRDSLVEAETLAPYTEDIMARMIGLNNVGDSCGLLRRCCKVPLRGGAPGGLLPFSPDNYPIPPTLQGTSASFPGALAPRAATAVPRTSSGAANHPRSPRGAPPPATKPSTQTSVPTTQATPALSTPPSSQETQPQPLHQTTLSSEPPIPLRGDPSDLSSPFTLNSQSNVPPQPDFGPQPQVNQGQCGARNGLGIHGRVNNLQYHDDASEFGEYPWQAAILLKVGPGNNLFVCGGTLISDSWVATAAHCLKTLAFKYGRDLRCNRGCLVTTSVQAMGMRYDNKTPGRRAEGAAGRLGRAPRRRVLPLRGEVRGGGGGPPRLLPGQPAERPGPAEARVPRRPLPAPHLPRLPARAERAVRQLALLGHGVGQERLR</sequence>
<dbReference type="AlphaFoldDB" id="A0AAV4U9Q6"/>
<evidence type="ECO:0000259" key="2">
    <source>
        <dbReference type="Pfam" id="PF00089"/>
    </source>
</evidence>
<name>A0AAV4U9Q6_CAEEX</name>
<feature type="region of interest" description="Disordered" evidence="1">
    <location>
        <begin position="82"/>
        <end position="192"/>
    </location>
</feature>
<feature type="compositionally biased region" description="Low complexity" evidence="1">
    <location>
        <begin position="128"/>
        <end position="139"/>
    </location>
</feature>
<dbReference type="Pfam" id="PF00089">
    <property type="entry name" value="Trypsin"/>
    <property type="match status" value="1"/>
</dbReference>
<evidence type="ECO:0000313" key="3">
    <source>
        <dbReference type="EMBL" id="GIY54493.1"/>
    </source>
</evidence>
<feature type="domain" description="Peptidase S1" evidence="2">
    <location>
        <begin position="211"/>
        <end position="254"/>
    </location>
</feature>
<protein>
    <submittedName>
        <fullName evidence="3">Phenoloxidase-activating factor 2</fullName>
    </submittedName>
</protein>
<organism evidence="3 4">
    <name type="scientific">Caerostris extrusa</name>
    <name type="common">Bark spider</name>
    <name type="synonym">Caerostris bankana</name>
    <dbReference type="NCBI Taxonomy" id="172846"/>
    <lineage>
        <taxon>Eukaryota</taxon>
        <taxon>Metazoa</taxon>
        <taxon>Ecdysozoa</taxon>
        <taxon>Arthropoda</taxon>
        <taxon>Chelicerata</taxon>
        <taxon>Arachnida</taxon>
        <taxon>Araneae</taxon>
        <taxon>Araneomorphae</taxon>
        <taxon>Entelegynae</taxon>
        <taxon>Araneoidea</taxon>
        <taxon>Araneidae</taxon>
        <taxon>Caerostris</taxon>
    </lineage>
</organism>
<dbReference type="GO" id="GO:0004252">
    <property type="term" value="F:serine-type endopeptidase activity"/>
    <property type="evidence" value="ECO:0007669"/>
    <property type="project" value="InterPro"/>
</dbReference>
<dbReference type="SUPFAM" id="SSF50494">
    <property type="entry name" value="Trypsin-like serine proteases"/>
    <property type="match status" value="1"/>
</dbReference>
<dbReference type="EMBL" id="BPLR01012515">
    <property type="protein sequence ID" value="GIY54493.1"/>
    <property type="molecule type" value="Genomic_DNA"/>
</dbReference>
<gene>
    <name evidence="3" type="primary">PPAF2_1</name>
    <name evidence="3" type="ORF">CEXT_230651</name>
</gene>
<dbReference type="Proteomes" id="UP001054945">
    <property type="component" value="Unassembled WGS sequence"/>
</dbReference>
<dbReference type="PANTHER" id="PTHR24258">
    <property type="entry name" value="SERINE PROTEASE-RELATED"/>
    <property type="match status" value="1"/>
</dbReference>
<dbReference type="GO" id="GO:0006508">
    <property type="term" value="P:proteolysis"/>
    <property type="evidence" value="ECO:0007669"/>
    <property type="project" value="InterPro"/>
</dbReference>
<comment type="caution">
    <text evidence="3">The sequence shown here is derived from an EMBL/GenBank/DDBJ whole genome shotgun (WGS) entry which is preliminary data.</text>
</comment>
<proteinExistence type="predicted"/>
<dbReference type="InterPro" id="IPR009003">
    <property type="entry name" value="Peptidase_S1_PA"/>
</dbReference>
<feature type="compositionally biased region" description="Basic and acidic residues" evidence="1">
    <location>
        <begin position="283"/>
        <end position="292"/>
    </location>
</feature>
<feature type="region of interest" description="Disordered" evidence="1">
    <location>
        <begin position="283"/>
        <end position="352"/>
    </location>
</feature>
<feature type="compositionally biased region" description="Polar residues" evidence="1">
    <location>
        <begin position="110"/>
        <end position="126"/>
    </location>
</feature>
<evidence type="ECO:0000256" key="1">
    <source>
        <dbReference type="SAM" id="MobiDB-lite"/>
    </source>
</evidence>
<keyword evidence="4" id="KW-1185">Reference proteome</keyword>